<evidence type="ECO:0000313" key="9">
    <source>
        <dbReference type="Proteomes" id="UP000199233"/>
    </source>
</evidence>
<proteinExistence type="predicted"/>
<dbReference type="GO" id="GO:0009245">
    <property type="term" value="P:lipid A biosynthetic process"/>
    <property type="evidence" value="ECO:0007669"/>
    <property type="project" value="TreeGrafter"/>
</dbReference>
<accession>A0A1H9CQT4</accession>
<keyword evidence="3" id="KW-0479">Metal-binding</keyword>
<protein>
    <submittedName>
        <fullName evidence="8">UDP-2,3-diacylglucosamine pyrophosphatase LpxH</fullName>
    </submittedName>
</protein>
<dbReference type="Pfam" id="PF00149">
    <property type="entry name" value="Metallophos"/>
    <property type="match status" value="1"/>
</dbReference>
<keyword evidence="9" id="KW-1185">Reference proteome</keyword>
<dbReference type="InterPro" id="IPR043461">
    <property type="entry name" value="LpxH-like"/>
</dbReference>
<keyword evidence="5" id="KW-0464">Manganese</keyword>
<feature type="domain" description="Calcineurin-like phosphoesterase" evidence="7">
    <location>
        <begin position="30"/>
        <end position="231"/>
    </location>
</feature>
<dbReference type="GO" id="GO:0016020">
    <property type="term" value="C:membrane"/>
    <property type="evidence" value="ECO:0007669"/>
    <property type="project" value="GOC"/>
</dbReference>
<gene>
    <name evidence="8" type="ORF">SAMN04488038_103144</name>
</gene>
<dbReference type="InterPro" id="IPR004843">
    <property type="entry name" value="Calcineurin-like_PHP"/>
</dbReference>
<evidence type="ECO:0000256" key="2">
    <source>
        <dbReference type="ARBA" id="ARBA00022519"/>
    </source>
</evidence>
<evidence type="ECO:0000256" key="6">
    <source>
        <dbReference type="SAM" id="MobiDB-lite"/>
    </source>
</evidence>
<evidence type="ECO:0000256" key="1">
    <source>
        <dbReference type="ARBA" id="ARBA00022475"/>
    </source>
</evidence>
<organism evidence="8 9">
    <name type="scientific">Solimonas aquatica</name>
    <dbReference type="NCBI Taxonomy" id="489703"/>
    <lineage>
        <taxon>Bacteria</taxon>
        <taxon>Pseudomonadati</taxon>
        <taxon>Pseudomonadota</taxon>
        <taxon>Gammaproteobacteria</taxon>
        <taxon>Nevskiales</taxon>
        <taxon>Nevskiaceae</taxon>
        <taxon>Solimonas</taxon>
    </lineage>
</organism>
<dbReference type="Gene3D" id="3.60.21.10">
    <property type="match status" value="1"/>
</dbReference>
<keyword evidence="2" id="KW-0997">Cell inner membrane</keyword>
<evidence type="ECO:0000259" key="7">
    <source>
        <dbReference type="Pfam" id="PF00149"/>
    </source>
</evidence>
<dbReference type="CDD" id="cd07398">
    <property type="entry name" value="MPP_YbbF-LpxH"/>
    <property type="match status" value="1"/>
</dbReference>
<dbReference type="EMBL" id="FOFS01000003">
    <property type="protein sequence ID" value="SEQ03471.1"/>
    <property type="molecule type" value="Genomic_DNA"/>
</dbReference>
<keyword evidence="4" id="KW-0472">Membrane</keyword>
<dbReference type="Proteomes" id="UP000199233">
    <property type="component" value="Unassembled WGS sequence"/>
</dbReference>
<dbReference type="SUPFAM" id="SSF56300">
    <property type="entry name" value="Metallo-dependent phosphatases"/>
    <property type="match status" value="1"/>
</dbReference>
<feature type="region of interest" description="Disordered" evidence="6">
    <location>
        <begin position="1"/>
        <end position="20"/>
    </location>
</feature>
<sequence>MARIEKEMTPMKKAKARHKAAGEAERSRYRTIWISDVHLGTAGCKAEHLVNFLKHNSCERLYLVGDIIDGWKLRSSWYWPQEHTNVIRKILTKAKRGTEVYYVTGNHDEFLRKFVGYQLEIGNIHLVNEHVHETADGRRLLVVHGDFFDVITRYHRWIALAGDAIYESTMHFNYWFNRARSVLGMRYWSLSAFAKQHVKTAVNVISSFEDSLARECRRRELDGVVCGHIHHAEARSIEGVDYYNCGDWVESCTALAEDHNGRLQVLRWVELDHLHQHSEKVSPIHQRRSAA</sequence>
<dbReference type="PANTHER" id="PTHR34990:SF2">
    <property type="entry name" value="BLL8164 PROTEIN"/>
    <property type="match status" value="1"/>
</dbReference>
<dbReference type="GO" id="GO:0008758">
    <property type="term" value="F:UDP-2,3-diacylglucosamine hydrolase activity"/>
    <property type="evidence" value="ECO:0007669"/>
    <property type="project" value="TreeGrafter"/>
</dbReference>
<evidence type="ECO:0000256" key="5">
    <source>
        <dbReference type="ARBA" id="ARBA00023211"/>
    </source>
</evidence>
<evidence type="ECO:0000256" key="4">
    <source>
        <dbReference type="ARBA" id="ARBA00023136"/>
    </source>
</evidence>
<evidence type="ECO:0000256" key="3">
    <source>
        <dbReference type="ARBA" id="ARBA00022723"/>
    </source>
</evidence>
<dbReference type="PANTHER" id="PTHR34990">
    <property type="entry name" value="UDP-2,3-DIACYLGLUCOSAMINE HYDROLASE-RELATED"/>
    <property type="match status" value="1"/>
</dbReference>
<name>A0A1H9CQT4_9GAMM</name>
<dbReference type="AlphaFoldDB" id="A0A1H9CQT4"/>
<keyword evidence="1" id="KW-1003">Cell membrane</keyword>
<evidence type="ECO:0000313" key="8">
    <source>
        <dbReference type="EMBL" id="SEQ03471.1"/>
    </source>
</evidence>
<dbReference type="InterPro" id="IPR029052">
    <property type="entry name" value="Metallo-depent_PP-like"/>
</dbReference>
<feature type="compositionally biased region" description="Basic and acidic residues" evidence="6">
    <location>
        <begin position="1"/>
        <end position="10"/>
    </location>
</feature>
<dbReference type="FunFam" id="3.60.21.10:FF:000029">
    <property type="entry name" value="UDP-2,3-diacylglucosamine hydrolase"/>
    <property type="match status" value="1"/>
</dbReference>
<dbReference type="STRING" id="489703.SAMN04488038_103144"/>
<dbReference type="GO" id="GO:0046872">
    <property type="term" value="F:metal ion binding"/>
    <property type="evidence" value="ECO:0007669"/>
    <property type="project" value="UniProtKB-KW"/>
</dbReference>
<reference evidence="8 9" key="1">
    <citation type="submission" date="2016-10" db="EMBL/GenBank/DDBJ databases">
        <authorList>
            <person name="de Groot N.N."/>
        </authorList>
    </citation>
    <scope>NUCLEOTIDE SEQUENCE [LARGE SCALE GENOMIC DNA]</scope>
    <source>
        <strain evidence="8 9">DSM 25927</strain>
    </source>
</reference>